<accession>A0A517STJ9</accession>
<dbReference type="Gene3D" id="3.30.70.1230">
    <property type="entry name" value="Nucleotide cyclase"/>
    <property type="match status" value="1"/>
</dbReference>
<dbReference type="Proteomes" id="UP000315003">
    <property type="component" value="Chromosome"/>
</dbReference>
<organism evidence="2 3">
    <name type="scientific">Stieleria bergensis</name>
    <dbReference type="NCBI Taxonomy" id="2528025"/>
    <lineage>
        <taxon>Bacteria</taxon>
        <taxon>Pseudomonadati</taxon>
        <taxon>Planctomycetota</taxon>
        <taxon>Planctomycetia</taxon>
        <taxon>Pirellulales</taxon>
        <taxon>Pirellulaceae</taxon>
        <taxon>Stieleria</taxon>
    </lineage>
</organism>
<dbReference type="InterPro" id="IPR029787">
    <property type="entry name" value="Nucleotide_cyclase"/>
</dbReference>
<feature type="domain" description="Guanylate cyclase" evidence="1">
    <location>
        <begin position="51"/>
        <end position="184"/>
    </location>
</feature>
<dbReference type="GO" id="GO:0004016">
    <property type="term" value="F:adenylate cyclase activity"/>
    <property type="evidence" value="ECO:0007669"/>
    <property type="project" value="UniProtKB-ARBA"/>
</dbReference>
<gene>
    <name evidence="2" type="ORF">SV7mr_19610</name>
</gene>
<evidence type="ECO:0000259" key="1">
    <source>
        <dbReference type="PROSITE" id="PS50125"/>
    </source>
</evidence>
<sequence length="243" mass="26791">MQSSYKPYSHLDSVTRIDEILDAPAGNYEERDSIPSRDSLTFTNGFYVNCTCIFMDIKGSSELPAKHQRPRLAKIYRSFISEAVAVLNGSSLCAEVNIHGDAVWAVYEGKAKSNLDSAFSKCAELSSLVKILNCRLQKRSIEGISVGIGADWGRALMIKAGYKGSGVNEVVWMGDVVNGGANMCKKAKEVSWQTAYLCVSDVFYQNLNEHNQSLLTTNGWGYRGGNVINTGMEEWWKNNCATS</sequence>
<name>A0A517STJ9_9BACT</name>
<proteinExistence type="predicted"/>
<dbReference type="PROSITE" id="PS50125">
    <property type="entry name" value="GUANYLATE_CYCLASE_2"/>
    <property type="match status" value="1"/>
</dbReference>
<dbReference type="SUPFAM" id="SSF55073">
    <property type="entry name" value="Nucleotide cyclase"/>
    <property type="match status" value="1"/>
</dbReference>
<dbReference type="OrthoDB" id="8776790at2"/>
<dbReference type="RefSeq" id="WP_145271343.1">
    <property type="nucleotide sequence ID" value="NZ_CP036272.1"/>
</dbReference>
<keyword evidence="3" id="KW-1185">Reference proteome</keyword>
<reference evidence="2 3" key="1">
    <citation type="submission" date="2019-02" db="EMBL/GenBank/DDBJ databases">
        <title>Deep-cultivation of Planctomycetes and their phenomic and genomic characterization uncovers novel biology.</title>
        <authorList>
            <person name="Wiegand S."/>
            <person name="Jogler M."/>
            <person name="Boedeker C."/>
            <person name="Pinto D."/>
            <person name="Vollmers J."/>
            <person name="Rivas-Marin E."/>
            <person name="Kohn T."/>
            <person name="Peeters S.H."/>
            <person name="Heuer A."/>
            <person name="Rast P."/>
            <person name="Oberbeckmann S."/>
            <person name="Bunk B."/>
            <person name="Jeske O."/>
            <person name="Meyerdierks A."/>
            <person name="Storesund J.E."/>
            <person name="Kallscheuer N."/>
            <person name="Luecker S."/>
            <person name="Lage O.M."/>
            <person name="Pohl T."/>
            <person name="Merkel B.J."/>
            <person name="Hornburger P."/>
            <person name="Mueller R.-W."/>
            <person name="Bruemmer F."/>
            <person name="Labrenz M."/>
            <person name="Spormann A.M."/>
            <person name="Op den Camp H."/>
            <person name="Overmann J."/>
            <person name="Amann R."/>
            <person name="Jetten M.S.M."/>
            <person name="Mascher T."/>
            <person name="Medema M.H."/>
            <person name="Devos D.P."/>
            <person name="Kaster A.-K."/>
            <person name="Ovreas L."/>
            <person name="Rohde M."/>
            <person name="Galperin M.Y."/>
            <person name="Jogler C."/>
        </authorList>
    </citation>
    <scope>NUCLEOTIDE SEQUENCE [LARGE SCALE GENOMIC DNA]</scope>
    <source>
        <strain evidence="2 3">SV_7m_r</strain>
    </source>
</reference>
<dbReference type="InterPro" id="IPR001054">
    <property type="entry name" value="A/G_cyclase"/>
</dbReference>
<dbReference type="EMBL" id="CP036272">
    <property type="protein sequence ID" value="QDT59454.1"/>
    <property type="molecule type" value="Genomic_DNA"/>
</dbReference>
<evidence type="ECO:0000313" key="2">
    <source>
        <dbReference type="EMBL" id="QDT59454.1"/>
    </source>
</evidence>
<dbReference type="GO" id="GO:0009190">
    <property type="term" value="P:cyclic nucleotide biosynthetic process"/>
    <property type="evidence" value="ECO:0007669"/>
    <property type="project" value="InterPro"/>
</dbReference>
<dbReference type="AlphaFoldDB" id="A0A517STJ9"/>
<protein>
    <recommendedName>
        <fullName evidence="1">Guanylate cyclase domain-containing protein</fullName>
    </recommendedName>
</protein>
<dbReference type="GO" id="GO:0035556">
    <property type="term" value="P:intracellular signal transduction"/>
    <property type="evidence" value="ECO:0007669"/>
    <property type="project" value="InterPro"/>
</dbReference>
<evidence type="ECO:0000313" key="3">
    <source>
        <dbReference type="Proteomes" id="UP000315003"/>
    </source>
</evidence>